<feature type="chain" id="PRO_5034458298" description="MFS general substrate transporter" evidence="7">
    <location>
        <begin position="18"/>
        <end position="229"/>
    </location>
</feature>
<dbReference type="Gene3D" id="1.20.1250.20">
    <property type="entry name" value="MFS general substrate transporter like domains"/>
    <property type="match status" value="1"/>
</dbReference>
<dbReference type="PANTHER" id="PTHR43791:SF32">
    <property type="entry name" value="MAJOR FACILITATOR SUPERFAMILY (MFS) PROFILE DOMAIN-CONTAINING PROTEIN"/>
    <property type="match status" value="1"/>
</dbReference>
<dbReference type="SUPFAM" id="SSF103473">
    <property type="entry name" value="MFS general substrate transporter"/>
    <property type="match status" value="1"/>
</dbReference>
<dbReference type="AlphaFoldDB" id="A0A8G1RQ13"/>
<organism evidence="8 9">
    <name type="scientific">Aspergillus fijiensis CBS 313.89</name>
    <dbReference type="NCBI Taxonomy" id="1448319"/>
    <lineage>
        <taxon>Eukaryota</taxon>
        <taxon>Fungi</taxon>
        <taxon>Dikarya</taxon>
        <taxon>Ascomycota</taxon>
        <taxon>Pezizomycotina</taxon>
        <taxon>Eurotiomycetes</taxon>
        <taxon>Eurotiomycetidae</taxon>
        <taxon>Eurotiales</taxon>
        <taxon>Aspergillaceae</taxon>
        <taxon>Aspergillus</taxon>
    </lineage>
</organism>
<evidence type="ECO:0000256" key="2">
    <source>
        <dbReference type="ARBA" id="ARBA00022448"/>
    </source>
</evidence>
<feature type="signal peptide" evidence="7">
    <location>
        <begin position="1"/>
        <end position="17"/>
    </location>
</feature>
<feature type="transmembrane region" description="Helical" evidence="6">
    <location>
        <begin position="182"/>
        <end position="200"/>
    </location>
</feature>
<protein>
    <recommendedName>
        <fullName evidence="10">MFS general substrate transporter</fullName>
    </recommendedName>
</protein>
<dbReference type="RefSeq" id="XP_040802152.1">
    <property type="nucleotide sequence ID" value="XM_040948534.1"/>
</dbReference>
<evidence type="ECO:0000313" key="8">
    <source>
        <dbReference type="EMBL" id="RAK78142.1"/>
    </source>
</evidence>
<feature type="transmembrane region" description="Helical" evidence="6">
    <location>
        <begin position="65"/>
        <end position="86"/>
    </location>
</feature>
<dbReference type="InterPro" id="IPR036259">
    <property type="entry name" value="MFS_trans_sf"/>
</dbReference>
<dbReference type="OrthoDB" id="2985014at2759"/>
<dbReference type="Proteomes" id="UP000249789">
    <property type="component" value="Unassembled WGS sequence"/>
</dbReference>
<evidence type="ECO:0008006" key="10">
    <source>
        <dbReference type="Google" id="ProtNLM"/>
    </source>
</evidence>
<keyword evidence="4 6" id="KW-1133">Transmembrane helix</keyword>
<evidence type="ECO:0000256" key="5">
    <source>
        <dbReference type="ARBA" id="ARBA00023136"/>
    </source>
</evidence>
<proteinExistence type="predicted"/>
<dbReference type="GO" id="GO:0016020">
    <property type="term" value="C:membrane"/>
    <property type="evidence" value="ECO:0007669"/>
    <property type="project" value="UniProtKB-SubCell"/>
</dbReference>
<evidence type="ECO:0000256" key="3">
    <source>
        <dbReference type="ARBA" id="ARBA00022692"/>
    </source>
</evidence>
<keyword evidence="3 6" id="KW-0812">Transmembrane</keyword>
<name>A0A8G1RQ13_9EURO</name>
<evidence type="ECO:0000256" key="4">
    <source>
        <dbReference type="ARBA" id="ARBA00022989"/>
    </source>
</evidence>
<evidence type="ECO:0000256" key="6">
    <source>
        <dbReference type="SAM" id="Phobius"/>
    </source>
</evidence>
<sequence>MLLPILGLAFFALQLDCGNISTVLTSTITSDLTITPNQINLLAWGFVATFQALMPNYASFLATRLLLSLLEGGYILGALFYLSTWYKKKELSSRVTLFFFGQKFSAATSNLISAGLLKIDHSRSTWNLIGYICLREMPTTASGQHKDGTPVAASVGYAAMHIVNVAWLAVNCTMPQERSVALALIIMAANLSGFSGGQIFRTGDAPLYRHGLTALSTLAGAAWVQAVGC</sequence>
<dbReference type="GeneID" id="63865867"/>
<dbReference type="PANTHER" id="PTHR43791">
    <property type="entry name" value="PERMEASE-RELATED"/>
    <property type="match status" value="1"/>
</dbReference>
<keyword evidence="9" id="KW-1185">Reference proteome</keyword>
<dbReference type="GO" id="GO:0022857">
    <property type="term" value="F:transmembrane transporter activity"/>
    <property type="evidence" value="ECO:0007669"/>
    <property type="project" value="TreeGrafter"/>
</dbReference>
<keyword evidence="5 6" id="KW-0472">Membrane</keyword>
<evidence type="ECO:0000256" key="1">
    <source>
        <dbReference type="ARBA" id="ARBA00004141"/>
    </source>
</evidence>
<gene>
    <name evidence="8" type="ORF">BO72DRAFT_495296</name>
</gene>
<reference evidence="8 9" key="1">
    <citation type="submission" date="2018-02" db="EMBL/GenBank/DDBJ databases">
        <title>The genomes of Aspergillus section Nigri reveals drivers in fungal speciation.</title>
        <authorList>
            <consortium name="DOE Joint Genome Institute"/>
            <person name="Vesth T.C."/>
            <person name="Nybo J."/>
            <person name="Theobald S."/>
            <person name="Brandl J."/>
            <person name="Frisvad J.C."/>
            <person name="Nielsen K.F."/>
            <person name="Lyhne E.K."/>
            <person name="Kogle M.E."/>
            <person name="Kuo A."/>
            <person name="Riley R."/>
            <person name="Clum A."/>
            <person name="Nolan M."/>
            <person name="Lipzen A."/>
            <person name="Salamov A."/>
            <person name="Henrissat B."/>
            <person name="Wiebenga A."/>
            <person name="De vries R.P."/>
            <person name="Grigoriev I.V."/>
            <person name="Mortensen U.H."/>
            <person name="Andersen M.R."/>
            <person name="Baker S.E."/>
        </authorList>
    </citation>
    <scope>NUCLEOTIDE SEQUENCE [LARGE SCALE GENOMIC DNA]</scope>
    <source>
        <strain evidence="8 9">CBS 313.89</strain>
    </source>
</reference>
<comment type="subcellular location">
    <subcellularLocation>
        <location evidence="1">Membrane</location>
        <topology evidence="1">Multi-pass membrane protein</topology>
    </subcellularLocation>
</comment>
<dbReference type="EMBL" id="KZ824638">
    <property type="protein sequence ID" value="RAK78142.1"/>
    <property type="molecule type" value="Genomic_DNA"/>
</dbReference>
<keyword evidence="2" id="KW-0813">Transport</keyword>
<feature type="transmembrane region" description="Helical" evidence="6">
    <location>
        <begin position="151"/>
        <end position="170"/>
    </location>
</feature>
<dbReference type="VEuPathDB" id="FungiDB:BO72DRAFT_495296"/>
<accession>A0A8G1RQ13</accession>
<keyword evidence="7" id="KW-0732">Signal</keyword>
<evidence type="ECO:0000313" key="9">
    <source>
        <dbReference type="Proteomes" id="UP000249789"/>
    </source>
</evidence>
<evidence type="ECO:0000256" key="7">
    <source>
        <dbReference type="SAM" id="SignalP"/>
    </source>
</evidence>